<feature type="compositionally biased region" description="Low complexity" evidence="1">
    <location>
        <begin position="1"/>
        <end position="12"/>
    </location>
</feature>
<gene>
    <name evidence="2" type="ORF">V1478_012429</name>
</gene>
<name>A0ABD2AD85_VESSQ</name>
<evidence type="ECO:0000313" key="3">
    <source>
        <dbReference type="Proteomes" id="UP001607302"/>
    </source>
</evidence>
<evidence type="ECO:0000256" key="1">
    <source>
        <dbReference type="SAM" id="MobiDB-lite"/>
    </source>
</evidence>
<sequence length="92" mass="10503">MATATATAAAAAGRTIQRREDRKSFQRVARCTMHILSKGVELLKNLHIHKCTSKKINIDLSRYLMFMKLVETLRQILKPTVYSELDNLSDLK</sequence>
<dbReference type="AlphaFoldDB" id="A0ABD2AD85"/>
<keyword evidence="3" id="KW-1185">Reference proteome</keyword>
<accession>A0ABD2AD85</accession>
<feature type="region of interest" description="Disordered" evidence="1">
    <location>
        <begin position="1"/>
        <end position="24"/>
    </location>
</feature>
<dbReference type="EMBL" id="JAUDFV010000152">
    <property type="protein sequence ID" value="KAL2718553.1"/>
    <property type="molecule type" value="Genomic_DNA"/>
</dbReference>
<evidence type="ECO:0000313" key="2">
    <source>
        <dbReference type="EMBL" id="KAL2718553.1"/>
    </source>
</evidence>
<dbReference type="Proteomes" id="UP001607302">
    <property type="component" value="Unassembled WGS sequence"/>
</dbReference>
<reference evidence="2 3" key="1">
    <citation type="journal article" date="2024" name="Ann. Entomol. Soc. Am.">
        <title>Genomic analyses of the southern and eastern yellowjacket wasps (Hymenoptera: Vespidae) reveal evolutionary signatures of social life.</title>
        <authorList>
            <person name="Catto M.A."/>
            <person name="Caine P.B."/>
            <person name="Orr S.E."/>
            <person name="Hunt B.G."/>
            <person name="Goodisman M.A.D."/>
        </authorList>
    </citation>
    <scope>NUCLEOTIDE SEQUENCE [LARGE SCALE GENOMIC DNA]</scope>
    <source>
        <strain evidence="2">233</strain>
        <tissue evidence="2">Head and thorax</tissue>
    </source>
</reference>
<protein>
    <submittedName>
        <fullName evidence="2">Uncharacterized protein</fullName>
    </submittedName>
</protein>
<comment type="caution">
    <text evidence="2">The sequence shown here is derived from an EMBL/GenBank/DDBJ whole genome shotgun (WGS) entry which is preliminary data.</text>
</comment>
<proteinExistence type="predicted"/>
<organism evidence="2 3">
    <name type="scientific">Vespula squamosa</name>
    <name type="common">Southern yellow jacket</name>
    <name type="synonym">Wasp</name>
    <dbReference type="NCBI Taxonomy" id="30214"/>
    <lineage>
        <taxon>Eukaryota</taxon>
        <taxon>Metazoa</taxon>
        <taxon>Ecdysozoa</taxon>
        <taxon>Arthropoda</taxon>
        <taxon>Hexapoda</taxon>
        <taxon>Insecta</taxon>
        <taxon>Pterygota</taxon>
        <taxon>Neoptera</taxon>
        <taxon>Endopterygota</taxon>
        <taxon>Hymenoptera</taxon>
        <taxon>Apocrita</taxon>
        <taxon>Aculeata</taxon>
        <taxon>Vespoidea</taxon>
        <taxon>Vespidae</taxon>
        <taxon>Vespinae</taxon>
        <taxon>Vespula</taxon>
    </lineage>
</organism>